<dbReference type="Proteomes" id="UP000199400">
    <property type="component" value="Unassembled WGS sequence"/>
</dbReference>
<keyword evidence="2" id="KW-1185">Reference proteome</keyword>
<dbReference type="EMBL" id="FOMX01000011">
    <property type="protein sequence ID" value="SFE29714.1"/>
    <property type="molecule type" value="Genomic_DNA"/>
</dbReference>
<dbReference type="STRING" id="54.SAMN02745121_03767"/>
<name>A0A1I1ZD20_9BACT</name>
<organism evidence="1 2">
    <name type="scientific">Nannocystis exedens</name>
    <dbReference type="NCBI Taxonomy" id="54"/>
    <lineage>
        <taxon>Bacteria</taxon>
        <taxon>Pseudomonadati</taxon>
        <taxon>Myxococcota</taxon>
        <taxon>Polyangia</taxon>
        <taxon>Nannocystales</taxon>
        <taxon>Nannocystaceae</taxon>
        <taxon>Nannocystis</taxon>
    </lineage>
</organism>
<protein>
    <submittedName>
        <fullName evidence="1">Uncharacterized protein</fullName>
    </submittedName>
</protein>
<accession>A0A1I1ZD20</accession>
<proteinExistence type="predicted"/>
<dbReference type="AlphaFoldDB" id="A0A1I1ZD20"/>
<evidence type="ECO:0000313" key="1">
    <source>
        <dbReference type="EMBL" id="SFE29714.1"/>
    </source>
</evidence>
<reference evidence="2" key="1">
    <citation type="submission" date="2016-10" db="EMBL/GenBank/DDBJ databases">
        <authorList>
            <person name="Varghese N."/>
            <person name="Submissions S."/>
        </authorList>
    </citation>
    <scope>NUCLEOTIDE SEQUENCE [LARGE SCALE GENOMIC DNA]</scope>
    <source>
        <strain evidence="2">ATCC 25963</strain>
    </source>
</reference>
<sequence length="88" mass="8888">MEIAQTLGVNVNTVYSRIRLVREQFDRTFAAAAPAALRVARAPDRPPPGVQARVWAGLLLALGSGAAAAAPGAALAHGTAAAGHHALA</sequence>
<gene>
    <name evidence="1" type="ORF">SAMN02745121_03767</name>
</gene>
<evidence type="ECO:0000313" key="2">
    <source>
        <dbReference type="Proteomes" id="UP000199400"/>
    </source>
</evidence>
<dbReference type="RefSeq" id="WP_096332697.1">
    <property type="nucleotide sequence ID" value="NZ_FOMX01000011.1"/>
</dbReference>